<dbReference type="InterPro" id="IPR004700">
    <property type="entry name" value="PTS_IIC_man"/>
</dbReference>
<evidence type="ECO:0000256" key="5">
    <source>
        <dbReference type="ARBA" id="ARBA00022683"/>
    </source>
</evidence>
<feature type="transmembrane region" description="Helical" evidence="9">
    <location>
        <begin position="7"/>
        <end position="25"/>
    </location>
</feature>
<feature type="transmembrane region" description="Helical" evidence="9">
    <location>
        <begin position="146"/>
        <end position="165"/>
    </location>
</feature>
<dbReference type="Proteomes" id="UP000095743">
    <property type="component" value="Chromosome"/>
</dbReference>
<comment type="subcellular location">
    <subcellularLocation>
        <location evidence="1">Cell membrane</location>
        <topology evidence="1">Multi-pass membrane protein</topology>
    </subcellularLocation>
</comment>
<feature type="transmembrane region" description="Helical" evidence="9">
    <location>
        <begin position="185"/>
        <end position="206"/>
    </location>
</feature>
<dbReference type="PROSITE" id="PS51106">
    <property type="entry name" value="PTS_EIIC_TYPE_4"/>
    <property type="match status" value="1"/>
</dbReference>
<dbReference type="PANTHER" id="PTHR32502:SF8">
    <property type="entry name" value="N-ACETYLGALACTOSAMINE PERMEASE IIC COMPONENT 1"/>
    <property type="match status" value="1"/>
</dbReference>
<evidence type="ECO:0000256" key="7">
    <source>
        <dbReference type="ARBA" id="ARBA00022989"/>
    </source>
</evidence>
<protein>
    <submittedName>
        <fullName evidence="10">PTS sugar transporter</fullName>
    </submittedName>
</protein>
<keyword evidence="2" id="KW-0813">Transport</keyword>
<evidence type="ECO:0000256" key="6">
    <source>
        <dbReference type="ARBA" id="ARBA00022692"/>
    </source>
</evidence>
<evidence type="ECO:0000313" key="11">
    <source>
        <dbReference type="Proteomes" id="UP000095743"/>
    </source>
</evidence>
<feature type="transmembrane region" description="Helical" evidence="9">
    <location>
        <begin position="63"/>
        <end position="83"/>
    </location>
</feature>
<feature type="transmembrane region" description="Helical" evidence="9">
    <location>
        <begin position="103"/>
        <end position="125"/>
    </location>
</feature>
<dbReference type="Pfam" id="PF03609">
    <property type="entry name" value="EII-Sor"/>
    <property type="match status" value="1"/>
</dbReference>
<dbReference type="KEGG" id="gfe:Gferi_12415"/>
<feature type="transmembrane region" description="Helical" evidence="9">
    <location>
        <begin position="31"/>
        <end position="51"/>
    </location>
</feature>
<dbReference type="AlphaFoldDB" id="A0A1D8GHB9"/>
<keyword evidence="3" id="KW-1003">Cell membrane</keyword>
<evidence type="ECO:0000256" key="3">
    <source>
        <dbReference type="ARBA" id="ARBA00022475"/>
    </source>
</evidence>
<accession>A0A1D8GHB9</accession>
<evidence type="ECO:0000256" key="9">
    <source>
        <dbReference type="SAM" id="Phobius"/>
    </source>
</evidence>
<dbReference type="GO" id="GO:0005886">
    <property type="term" value="C:plasma membrane"/>
    <property type="evidence" value="ECO:0007669"/>
    <property type="project" value="UniProtKB-SubCell"/>
</dbReference>
<dbReference type="STRING" id="1424294.Gferi_12415"/>
<keyword evidence="6 9" id="KW-0812">Transmembrane</keyword>
<evidence type="ECO:0000256" key="1">
    <source>
        <dbReference type="ARBA" id="ARBA00004651"/>
    </source>
</evidence>
<evidence type="ECO:0000256" key="8">
    <source>
        <dbReference type="ARBA" id="ARBA00023136"/>
    </source>
</evidence>
<reference evidence="10 11" key="1">
    <citation type="submission" date="2016-09" db="EMBL/GenBank/DDBJ databases">
        <title>Genomic analysis reveals versatility of anaerobic energy metabolism of Geosporobacter ferrireducens IRF9 of phylum Firmicutes.</title>
        <authorList>
            <person name="Kim S.-J."/>
        </authorList>
    </citation>
    <scope>NUCLEOTIDE SEQUENCE [LARGE SCALE GENOMIC DNA]</scope>
    <source>
        <strain evidence="10 11">IRF9</strain>
    </source>
</reference>
<keyword evidence="4 10" id="KW-0762">Sugar transport</keyword>
<evidence type="ECO:0000313" key="10">
    <source>
        <dbReference type="EMBL" id="AOT70325.1"/>
    </source>
</evidence>
<keyword evidence="8 9" id="KW-0472">Membrane</keyword>
<keyword evidence="7 9" id="KW-1133">Transmembrane helix</keyword>
<dbReference type="InterPro" id="IPR050303">
    <property type="entry name" value="GatZ_KbaZ_carbometab"/>
</dbReference>
<evidence type="ECO:0000256" key="4">
    <source>
        <dbReference type="ARBA" id="ARBA00022597"/>
    </source>
</evidence>
<organism evidence="10 11">
    <name type="scientific">Geosporobacter ferrireducens</name>
    <dbReference type="NCBI Taxonomy" id="1424294"/>
    <lineage>
        <taxon>Bacteria</taxon>
        <taxon>Bacillati</taxon>
        <taxon>Bacillota</taxon>
        <taxon>Clostridia</taxon>
        <taxon>Peptostreptococcales</taxon>
        <taxon>Thermotaleaceae</taxon>
        <taxon>Geosporobacter</taxon>
    </lineage>
</organism>
<dbReference type="GO" id="GO:0009401">
    <property type="term" value="P:phosphoenolpyruvate-dependent sugar phosphotransferase system"/>
    <property type="evidence" value="ECO:0007669"/>
    <property type="project" value="UniProtKB-KW"/>
</dbReference>
<keyword evidence="11" id="KW-1185">Reference proteome</keyword>
<sequence>MKVTIQLVFIALLTYLGAIGAPWFFGTTGGFYTLGRPLIASALVGIILGDVKLALEVGVLIQAMYIGIITPGAVMPFDVNYIGYLTTALVVLSKMDPQLAPTLAIPVGLLGVLLWNVVWIVNVYFVHKADKYAEAGNMKGVKMMNLLPQVVNFALRFIPAFVILYLGKDFLQNFISSIPPFVNHYLQVVGGMLPALGIGLLLNMIIKEKIYFGIFLIGFLAVVYLQLPIIPIALFGTVLALFWFKFTAESEVS</sequence>
<dbReference type="EMBL" id="CP017269">
    <property type="protein sequence ID" value="AOT70325.1"/>
    <property type="molecule type" value="Genomic_DNA"/>
</dbReference>
<proteinExistence type="predicted"/>
<feature type="transmembrane region" description="Helical" evidence="9">
    <location>
        <begin position="213"/>
        <end position="244"/>
    </location>
</feature>
<name>A0A1D8GHB9_9FIRM</name>
<keyword evidence="5" id="KW-0598">Phosphotransferase system</keyword>
<gene>
    <name evidence="10" type="ORF">Gferi_12415</name>
</gene>
<dbReference type="PANTHER" id="PTHR32502">
    <property type="entry name" value="N-ACETYLGALACTOSAMINE PERMEASE II COMPONENT-RELATED"/>
    <property type="match status" value="1"/>
</dbReference>
<evidence type="ECO:0000256" key="2">
    <source>
        <dbReference type="ARBA" id="ARBA00022448"/>
    </source>
</evidence>